<evidence type="ECO:0000313" key="4">
    <source>
        <dbReference type="Proteomes" id="UP000326396"/>
    </source>
</evidence>
<protein>
    <recommendedName>
        <fullName evidence="2">RING-type domain-containing protein</fullName>
    </recommendedName>
</protein>
<dbReference type="Proteomes" id="UP000326396">
    <property type="component" value="Linkage Group LG10"/>
</dbReference>
<gene>
    <name evidence="3" type="ORF">E3N88_04797</name>
</gene>
<dbReference type="SUPFAM" id="SSF57850">
    <property type="entry name" value="RING/U-box"/>
    <property type="match status" value="1"/>
</dbReference>
<sequence length="133" mass="14990">MFQETLGMLKMSWGLKNKGKCECKCAFAKIELERRTVIVVNISNRSLPTVTIAEGKESNCSICLTGYGVVREVKGLLCKHMNHSNCIVKWLEIHGFVRQYEMPVDREEKRREDGGAVDGDKTASPATEHAFKK</sequence>
<reference evidence="3 4" key="1">
    <citation type="submission" date="2019-05" db="EMBL/GenBank/DDBJ databases">
        <title>Mikania micrantha, genome provides insights into the molecular mechanism of rapid growth.</title>
        <authorList>
            <person name="Liu B."/>
        </authorList>
    </citation>
    <scope>NUCLEOTIDE SEQUENCE [LARGE SCALE GENOMIC DNA]</scope>
    <source>
        <strain evidence="3">NLD-2019</strain>
        <tissue evidence="3">Leaf</tissue>
    </source>
</reference>
<name>A0A5N6PVF7_9ASTR</name>
<dbReference type="Pfam" id="PF13639">
    <property type="entry name" value="zf-RING_2"/>
    <property type="match status" value="1"/>
</dbReference>
<keyword evidence="4" id="KW-1185">Reference proteome</keyword>
<dbReference type="AlphaFoldDB" id="A0A5N6PVF7"/>
<feature type="domain" description="RING-type" evidence="2">
    <location>
        <begin position="59"/>
        <end position="94"/>
    </location>
</feature>
<feature type="compositionally biased region" description="Basic and acidic residues" evidence="1">
    <location>
        <begin position="104"/>
        <end position="121"/>
    </location>
</feature>
<dbReference type="EMBL" id="SZYD01000002">
    <property type="protein sequence ID" value="KAD7117529.1"/>
    <property type="molecule type" value="Genomic_DNA"/>
</dbReference>
<comment type="caution">
    <text evidence="3">The sequence shown here is derived from an EMBL/GenBank/DDBJ whole genome shotgun (WGS) entry which is preliminary data.</text>
</comment>
<accession>A0A5N6PVF7</accession>
<dbReference type="InterPro" id="IPR013083">
    <property type="entry name" value="Znf_RING/FYVE/PHD"/>
</dbReference>
<evidence type="ECO:0000256" key="1">
    <source>
        <dbReference type="SAM" id="MobiDB-lite"/>
    </source>
</evidence>
<organism evidence="3 4">
    <name type="scientific">Mikania micrantha</name>
    <name type="common">bitter vine</name>
    <dbReference type="NCBI Taxonomy" id="192012"/>
    <lineage>
        <taxon>Eukaryota</taxon>
        <taxon>Viridiplantae</taxon>
        <taxon>Streptophyta</taxon>
        <taxon>Embryophyta</taxon>
        <taxon>Tracheophyta</taxon>
        <taxon>Spermatophyta</taxon>
        <taxon>Magnoliopsida</taxon>
        <taxon>eudicotyledons</taxon>
        <taxon>Gunneridae</taxon>
        <taxon>Pentapetalae</taxon>
        <taxon>asterids</taxon>
        <taxon>campanulids</taxon>
        <taxon>Asterales</taxon>
        <taxon>Asteraceae</taxon>
        <taxon>Asteroideae</taxon>
        <taxon>Heliantheae alliance</taxon>
        <taxon>Eupatorieae</taxon>
        <taxon>Mikania</taxon>
    </lineage>
</organism>
<dbReference type="Gene3D" id="3.30.40.10">
    <property type="entry name" value="Zinc/RING finger domain, C3HC4 (zinc finger)"/>
    <property type="match status" value="1"/>
</dbReference>
<feature type="region of interest" description="Disordered" evidence="1">
    <location>
        <begin position="104"/>
        <end position="133"/>
    </location>
</feature>
<evidence type="ECO:0000313" key="3">
    <source>
        <dbReference type="EMBL" id="KAD7117529.1"/>
    </source>
</evidence>
<proteinExistence type="predicted"/>
<evidence type="ECO:0000259" key="2">
    <source>
        <dbReference type="Pfam" id="PF13639"/>
    </source>
</evidence>
<dbReference type="InterPro" id="IPR001841">
    <property type="entry name" value="Znf_RING"/>
</dbReference>
<dbReference type="OrthoDB" id="8062037at2759"/>